<sequence>MLMMVPPLAMCPSSSWGQSARPTGFPNSVPVLPADLDVLVRQTGQAAPTRAAIGLPSTCRCRHGFPQAFALDPLPAGSGRANSGLLKLTCPHLVNAVDDLEDDGGIVTFNERLAVCPPDGVGDEERRRLRNSAAEAHTVHASMRRDMLSSNDDLEALCSKLGERGAEAFLGSGVAGAAEGTFGSDDGVAGDVKCLHAWLADYLFRGLEGDSALLGSAVGAELEMRGIDLNGTAACNAACDPCFKGSNVPPPPKPRNKQRLRTGKEIARRRRRREEEKARNM</sequence>
<reference evidence="2" key="1">
    <citation type="submission" date="2021-01" db="EMBL/GenBank/DDBJ databases">
        <authorList>
            <person name="Corre E."/>
            <person name="Pelletier E."/>
            <person name="Niang G."/>
            <person name="Scheremetjew M."/>
            <person name="Finn R."/>
            <person name="Kale V."/>
            <person name="Holt S."/>
            <person name="Cochrane G."/>
            <person name="Meng A."/>
            <person name="Brown T."/>
            <person name="Cohen L."/>
        </authorList>
    </citation>
    <scope>NUCLEOTIDE SEQUENCE</scope>
    <source>
        <strain evidence="2">Isolate 1302-5</strain>
    </source>
</reference>
<name>A0A7S4MAG0_9STRA</name>
<organism evidence="2">
    <name type="scientific">Odontella aurita</name>
    <dbReference type="NCBI Taxonomy" id="265563"/>
    <lineage>
        <taxon>Eukaryota</taxon>
        <taxon>Sar</taxon>
        <taxon>Stramenopiles</taxon>
        <taxon>Ochrophyta</taxon>
        <taxon>Bacillariophyta</taxon>
        <taxon>Mediophyceae</taxon>
        <taxon>Biddulphiophycidae</taxon>
        <taxon>Eupodiscales</taxon>
        <taxon>Odontellaceae</taxon>
        <taxon>Odontella</taxon>
    </lineage>
</organism>
<evidence type="ECO:0000313" key="2">
    <source>
        <dbReference type="EMBL" id="CAE2210136.1"/>
    </source>
</evidence>
<protein>
    <submittedName>
        <fullName evidence="2">Uncharacterized protein</fullName>
    </submittedName>
</protein>
<dbReference type="InterPro" id="IPR007511">
    <property type="entry name" value="DUF501"/>
</dbReference>
<feature type="region of interest" description="Disordered" evidence="1">
    <location>
        <begin position="245"/>
        <end position="281"/>
    </location>
</feature>
<accession>A0A7S4MAG0</accession>
<proteinExistence type="predicted"/>
<dbReference type="Pfam" id="PF04417">
    <property type="entry name" value="DUF501"/>
    <property type="match status" value="1"/>
</dbReference>
<gene>
    <name evidence="2" type="ORF">OAUR00152_LOCUS4227</name>
</gene>
<dbReference type="EMBL" id="HBKQ01006260">
    <property type="protein sequence ID" value="CAE2210136.1"/>
    <property type="molecule type" value="Transcribed_RNA"/>
</dbReference>
<feature type="compositionally biased region" description="Basic residues" evidence="1">
    <location>
        <begin position="254"/>
        <end position="272"/>
    </location>
</feature>
<dbReference type="AlphaFoldDB" id="A0A7S4MAG0"/>
<evidence type="ECO:0000256" key="1">
    <source>
        <dbReference type="SAM" id="MobiDB-lite"/>
    </source>
</evidence>